<evidence type="ECO:0000313" key="1">
    <source>
        <dbReference type="EMBL" id="WZN46146.1"/>
    </source>
</evidence>
<dbReference type="Gene3D" id="2.60.120.200">
    <property type="match status" value="1"/>
</dbReference>
<dbReference type="SUPFAM" id="SSF49899">
    <property type="entry name" value="Concanavalin A-like lectins/glucanases"/>
    <property type="match status" value="1"/>
</dbReference>
<dbReference type="PROSITE" id="PS51257">
    <property type="entry name" value="PROKAR_LIPOPROTEIN"/>
    <property type="match status" value="1"/>
</dbReference>
<dbReference type="RefSeq" id="WP_341840887.1">
    <property type="nucleotide sequence ID" value="NZ_CP149792.1"/>
</dbReference>
<protein>
    <submittedName>
        <fullName evidence="1">LamG-like jellyroll fold domain-containing protein</fullName>
    </submittedName>
</protein>
<keyword evidence="2" id="KW-1185">Reference proteome</keyword>
<dbReference type="Proteomes" id="UP001449657">
    <property type="component" value="Chromosome"/>
</dbReference>
<proteinExistence type="predicted"/>
<reference evidence="1 2" key="1">
    <citation type="submission" date="2024-03" db="EMBL/GenBank/DDBJ databases">
        <title>Chitinophaga caseinilytica sp. nov., a casein hydrolysing bacterium isolated from forest soil.</title>
        <authorList>
            <person name="Lee D.S."/>
            <person name="Han D.M."/>
            <person name="Baek J.H."/>
            <person name="Choi D.G."/>
            <person name="Jeon J.H."/>
            <person name="Jeon C.O."/>
        </authorList>
    </citation>
    <scope>NUCLEOTIDE SEQUENCE [LARGE SCALE GENOMIC DNA]</scope>
    <source>
        <strain evidence="1 2">KACC 19118</strain>
    </source>
</reference>
<name>A0ABZ2Z1I7_9BACT</name>
<organism evidence="1 2">
    <name type="scientific">Chitinophaga caseinilytica</name>
    <dbReference type="NCBI Taxonomy" id="2267521"/>
    <lineage>
        <taxon>Bacteria</taxon>
        <taxon>Pseudomonadati</taxon>
        <taxon>Bacteroidota</taxon>
        <taxon>Chitinophagia</taxon>
        <taxon>Chitinophagales</taxon>
        <taxon>Chitinophagaceae</taxon>
        <taxon>Chitinophaga</taxon>
    </lineage>
</organism>
<dbReference type="InterPro" id="IPR013320">
    <property type="entry name" value="ConA-like_dom_sf"/>
</dbReference>
<accession>A0ABZ2Z1I7</accession>
<dbReference type="EMBL" id="CP150096">
    <property type="protein sequence ID" value="WZN46146.1"/>
    <property type="molecule type" value="Genomic_DNA"/>
</dbReference>
<gene>
    <name evidence="1" type="ORF">WJU22_24945</name>
</gene>
<sequence>MSIHKSISLLIIAAGFASCQKMERPPLVIIPDDVAKLNGPLQRNLWFEGSGIDSIYYEKGVATNVAYDNGVQGKAYKGATNSMMVFTAGSKIGSMTSFTVAFWMNTQKHTGGAQSIFMLGRSTDFWGNMFALVEGNDNAADNSMLLKFNFAGNWVEFNNNNGLNRLPDMYGKWKHIAFRYDEKTSVFSLFVDGEKYPIPDAVANRMKDNKPLGALAFKDPSKFIIGAFQQHAGVSGNPDGWMLRYTGLLDQFKVYTVAVTDADIKTLFTTKR</sequence>
<evidence type="ECO:0000313" key="2">
    <source>
        <dbReference type="Proteomes" id="UP001449657"/>
    </source>
</evidence>
<dbReference type="Pfam" id="PF13385">
    <property type="entry name" value="Laminin_G_3"/>
    <property type="match status" value="1"/>
</dbReference>